<accession>A0A117NGT5</accession>
<keyword evidence="1" id="KW-0496">Mitochondrion</keyword>
<gene>
    <name evidence="1" type="ORF">ABT39_MTgene5473</name>
</gene>
<dbReference type="EMBL" id="LKAM01000007">
    <property type="protein sequence ID" value="KUM47288.1"/>
    <property type="molecule type" value="Genomic_DNA"/>
</dbReference>
<reference evidence="1" key="1">
    <citation type="journal article" date="2015" name="Genome Biol. Evol.">
        <title>Organellar Genomes of White Spruce (Picea glauca): Assembly and Annotation.</title>
        <authorList>
            <person name="Jackman S.D."/>
            <person name="Warren R.L."/>
            <person name="Gibb E.A."/>
            <person name="Vandervalk B.P."/>
            <person name="Mohamadi H."/>
            <person name="Chu J."/>
            <person name="Raymond A."/>
            <person name="Pleasance S."/>
            <person name="Coope R."/>
            <person name="Wildung M.R."/>
            <person name="Ritland C.E."/>
            <person name="Bousquet J."/>
            <person name="Jones S.J."/>
            <person name="Bohlmann J."/>
            <person name="Birol I."/>
        </authorList>
    </citation>
    <scope>NUCLEOTIDE SEQUENCE [LARGE SCALE GENOMIC DNA]</scope>
    <source>
        <tissue evidence="1">Flushing bud</tissue>
    </source>
</reference>
<dbReference type="AlphaFoldDB" id="A0A117NGT5"/>
<organism evidence="1">
    <name type="scientific">Picea glauca</name>
    <name type="common">White spruce</name>
    <name type="synonym">Pinus glauca</name>
    <dbReference type="NCBI Taxonomy" id="3330"/>
    <lineage>
        <taxon>Eukaryota</taxon>
        <taxon>Viridiplantae</taxon>
        <taxon>Streptophyta</taxon>
        <taxon>Embryophyta</taxon>
        <taxon>Tracheophyta</taxon>
        <taxon>Spermatophyta</taxon>
        <taxon>Pinopsida</taxon>
        <taxon>Pinidae</taxon>
        <taxon>Conifers I</taxon>
        <taxon>Pinales</taxon>
        <taxon>Pinaceae</taxon>
        <taxon>Picea</taxon>
    </lineage>
</organism>
<name>A0A117NGT5_PICGL</name>
<evidence type="ECO:0000313" key="1">
    <source>
        <dbReference type="EMBL" id="KUM47288.1"/>
    </source>
</evidence>
<sequence>MDYVYGTGGEASIGRDTGQDGFGSSTGWIYRTQVKPLRLLLALNLDLPRAHLRVASSAWI</sequence>
<geneLocation type="mitochondrion" evidence="1"/>
<proteinExistence type="predicted"/>
<comment type="caution">
    <text evidence="1">The sequence shown here is derived from an EMBL/GenBank/DDBJ whole genome shotgun (WGS) entry which is preliminary data.</text>
</comment>
<protein>
    <submittedName>
        <fullName evidence="1">Uncharacterized protein</fullName>
    </submittedName>
</protein>